<sequence>MKTLTIEDDYTLIDAVHKGINIGYFDKLLQVSGMQKGLLASLVGIDVKTVDNYRKNAKKLMFWKGAILKIRTIIPLWRGGF</sequence>
<name>A0ABT8REW2_9BACT</name>
<evidence type="ECO:0000313" key="1">
    <source>
        <dbReference type="EMBL" id="MDO1449290.1"/>
    </source>
</evidence>
<organism evidence="1 2">
    <name type="scientific">Rhodocytophaga aerolata</name>
    <dbReference type="NCBI Taxonomy" id="455078"/>
    <lineage>
        <taxon>Bacteria</taxon>
        <taxon>Pseudomonadati</taxon>
        <taxon>Bacteroidota</taxon>
        <taxon>Cytophagia</taxon>
        <taxon>Cytophagales</taxon>
        <taxon>Rhodocytophagaceae</taxon>
        <taxon>Rhodocytophaga</taxon>
    </lineage>
</organism>
<gene>
    <name evidence="1" type="ORF">Q0590_23635</name>
</gene>
<evidence type="ECO:0000313" key="2">
    <source>
        <dbReference type="Proteomes" id="UP001168528"/>
    </source>
</evidence>
<evidence type="ECO:0008006" key="3">
    <source>
        <dbReference type="Google" id="ProtNLM"/>
    </source>
</evidence>
<protein>
    <recommendedName>
        <fullName evidence="3">HTH luxR-type domain-containing protein</fullName>
    </recommendedName>
</protein>
<reference evidence="1" key="1">
    <citation type="submission" date="2023-07" db="EMBL/GenBank/DDBJ databases">
        <title>The genome sequence of Rhodocytophaga aerolata KACC 12507.</title>
        <authorList>
            <person name="Zhang X."/>
        </authorList>
    </citation>
    <scope>NUCLEOTIDE SEQUENCE</scope>
    <source>
        <strain evidence="1">KACC 12507</strain>
    </source>
</reference>
<keyword evidence="2" id="KW-1185">Reference proteome</keyword>
<accession>A0ABT8REW2</accession>
<dbReference type="RefSeq" id="WP_302040091.1">
    <property type="nucleotide sequence ID" value="NZ_JAUKPO010000017.1"/>
</dbReference>
<dbReference type="EMBL" id="JAUKPO010000017">
    <property type="protein sequence ID" value="MDO1449290.1"/>
    <property type="molecule type" value="Genomic_DNA"/>
</dbReference>
<comment type="caution">
    <text evidence="1">The sequence shown here is derived from an EMBL/GenBank/DDBJ whole genome shotgun (WGS) entry which is preliminary data.</text>
</comment>
<dbReference type="Proteomes" id="UP001168528">
    <property type="component" value="Unassembled WGS sequence"/>
</dbReference>
<proteinExistence type="predicted"/>